<dbReference type="AlphaFoldDB" id="A0A089HMT8"/>
<gene>
    <name evidence="2" type="ORF">PDUR_06880</name>
</gene>
<evidence type="ECO:0000256" key="1">
    <source>
        <dbReference type="SAM" id="SignalP"/>
    </source>
</evidence>
<proteinExistence type="predicted"/>
<evidence type="ECO:0000313" key="3">
    <source>
        <dbReference type="Proteomes" id="UP000029409"/>
    </source>
</evidence>
<name>A0A089HMT8_PAEDU</name>
<dbReference type="KEGG" id="pdu:PDUR_06880"/>
<feature type="signal peptide" evidence="1">
    <location>
        <begin position="1"/>
        <end position="28"/>
    </location>
</feature>
<sequence>MLHKQKKLISTFVISLLMLCFFASTALAADPTVTFYDANLCTISGETATPGVSLINNTSVPSGLQHIELQFNHNVAANLSTNQNYIHLKNTTTQTMESISVYRLGDGSPFSIEKRNLFFDANLVSGNSYQIIIDPGLVAYNGYTLGSTQTVDFTVQ</sequence>
<dbReference type="EMBL" id="CP009288">
    <property type="protein sequence ID" value="AIQ11698.1"/>
    <property type="molecule type" value="Genomic_DNA"/>
</dbReference>
<dbReference type="OrthoDB" id="2597028at2"/>
<evidence type="ECO:0008006" key="4">
    <source>
        <dbReference type="Google" id="ProtNLM"/>
    </source>
</evidence>
<dbReference type="Proteomes" id="UP000029409">
    <property type="component" value="Chromosome"/>
</dbReference>
<evidence type="ECO:0000313" key="2">
    <source>
        <dbReference type="EMBL" id="AIQ11698.1"/>
    </source>
</evidence>
<keyword evidence="3" id="KW-1185">Reference proteome</keyword>
<dbReference type="RefSeq" id="WP_042205582.1">
    <property type="nucleotide sequence ID" value="NZ_CP009288.1"/>
</dbReference>
<reference evidence="2 3" key="1">
    <citation type="submission" date="2014-08" db="EMBL/GenBank/DDBJ databases">
        <title>Comparative genomics of the Paenibacillus odorifer group.</title>
        <authorList>
            <person name="den Bakker H.C."/>
            <person name="Tsai Y.-C."/>
            <person name="Martin N."/>
            <person name="Korlach J."/>
            <person name="Wiedmann M."/>
        </authorList>
    </citation>
    <scope>NUCLEOTIDE SEQUENCE [LARGE SCALE GENOMIC DNA]</scope>
    <source>
        <strain evidence="2 3">DSM 1735</strain>
    </source>
</reference>
<accession>A0A089HMT8</accession>
<protein>
    <recommendedName>
        <fullName evidence="4">SbsA Ig-like domain-containing protein</fullName>
    </recommendedName>
</protein>
<feature type="chain" id="PRO_5001843020" description="SbsA Ig-like domain-containing protein" evidence="1">
    <location>
        <begin position="29"/>
        <end position="156"/>
    </location>
</feature>
<keyword evidence="1" id="KW-0732">Signal</keyword>
<organism evidence="2 3">
    <name type="scientific">Paenibacillus durus</name>
    <name type="common">Paenibacillus azotofixans</name>
    <dbReference type="NCBI Taxonomy" id="44251"/>
    <lineage>
        <taxon>Bacteria</taxon>
        <taxon>Bacillati</taxon>
        <taxon>Bacillota</taxon>
        <taxon>Bacilli</taxon>
        <taxon>Bacillales</taxon>
        <taxon>Paenibacillaceae</taxon>
        <taxon>Paenibacillus</taxon>
    </lineage>
</organism>